<evidence type="ECO:0000313" key="1">
    <source>
        <dbReference type="EMBL" id="GFM32353.1"/>
    </source>
</evidence>
<gene>
    <name evidence="1" type="ORF">DSM101010T_07180</name>
</gene>
<dbReference type="AlphaFoldDB" id="A0A7J0BF70"/>
<dbReference type="Pfam" id="PF05130">
    <property type="entry name" value="FlgN"/>
    <property type="match status" value="1"/>
</dbReference>
<dbReference type="RefSeq" id="WP_174404060.1">
    <property type="nucleotide sequence ID" value="NZ_BLVO01000005.1"/>
</dbReference>
<sequence>MFEYTHGNLVRQFKGMQVLELLIEEEFAQLRNNKPQEITATEFAIHELMRQLAVERLELRKMLGGKRLSEVMPILSEEQQAVLNAQLAELDALEQRCARQASVNAKLALALHDQSQSLLDYIQEQIRPKNQNTYGKKGRYAQTRPEATLIQGRL</sequence>
<proteinExistence type="predicted"/>
<dbReference type="InterPro" id="IPR007809">
    <property type="entry name" value="FlgN-like"/>
</dbReference>
<reference evidence="1 2" key="1">
    <citation type="submission" date="2020-05" db="EMBL/GenBank/DDBJ databases">
        <title>Draft genome sequence of Desulfovibrio sp. strain HN2T.</title>
        <authorList>
            <person name="Ueno A."/>
            <person name="Tamazawa S."/>
            <person name="Tamamura S."/>
            <person name="Murakami T."/>
            <person name="Kiyama T."/>
            <person name="Inomata H."/>
            <person name="Amano Y."/>
            <person name="Miyakawa K."/>
            <person name="Tamaki H."/>
            <person name="Naganuma T."/>
            <person name="Kaneko K."/>
        </authorList>
    </citation>
    <scope>NUCLEOTIDE SEQUENCE [LARGE SCALE GENOMIC DNA]</scope>
    <source>
        <strain evidence="1 2">HN2</strain>
    </source>
</reference>
<keyword evidence="1" id="KW-0969">Cilium</keyword>
<comment type="caution">
    <text evidence="1">The sequence shown here is derived from an EMBL/GenBank/DDBJ whole genome shotgun (WGS) entry which is preliminary data.</text>
</comment>
<organism evidence="1 2">
    <name type="scientific">Desulfovibrio subterraneus</name>
    <dbReference type="NCBI Taxonomy" id="2718620"/>
    <lineage>
        <taxon>Bacteria</taxon>
        <taxon>Pseudomonadati</taxon>
        <taxon>Thermodesulfobacteriota</taxon>
        <taxon>Desulfovibrionia</taxon>
        <taxon>Desulfovibrionales</taxon>
        <taxon>Desulfovibrionaceae</taxon>
        <taxon>Desulfovibrio</taxon>
    </lineage>
</organism>
<keyword evidence="1" id="KW-0282">Flagellum</keyword>
<keyword evidence="2" id="KW-1185">Reference proteome</keyword>
<accession>A0A7J0BF70</accession>
<dbReference type="Proteomes" id="UP000503840">
    <property type="component" value="Unassembled WGS sequence"/>
</dbReference>
<keyword evidence="1" id="KW-0966">Cell projection</keyword>
<dbReference type="EMBL" id="BLVO01000005">
    <property type="protein sequence ID" value="GFM32353.1"/>
    <property type="molecule type" value="Genomic_DNA"/>
</dbReference>
<name>A0A7J0BF70_9BACT</name>
<dbReference type="GO" id="GO:0044780">
    <property type="term" value="P:bacterial-type flagellum assembly"/>
    <property type="evidence" value="ECO:0007669"/>
    <property type="project" value="InterPro"/>
</dbReference>
<evidence type="ECO:0000313" key="2">
    <source>
        <dbReference type="Proteomes" id="UP000503840"/>
    </source>
</evidence>
<protein>
    <submittedName>
        <fullName evidence="1">Flagellar protein FlgN</fullName>
    </submittedName>
</protein>